<organism evidence="1 2">
    <name type="scientific">Portunus trituberculatus</name>
    <name type="common">Swimming crab</name>
    <name type="synonym">Neptunus trituberculatus</name>
    <dbReference type="NCBI Taxonomy" id="210409"/>
    <lineage>
        <taxon>Eukaryota</taxon>
        <taxon>Metazoa</taxon>
        <taxon>Ecdysozoa</taxon>
        <taxon>Arthropoda</taxon>
        <taxon>Crustacea</taxon>
        <taxon>Multicrustacea</taxon>
        <taxon>Malacostraca</taxon>
        <taxon>Eumalacostraca</taxon>
        <taxon>Eucarida</taxon>
        <taxon>Decapoda</taxon>
        <taxon>Pleocyemata</taxon>
        <taxon>Brachyura</taxon>
        <taxon>Eubrachyura</taxon>
        <taxon>Portunoidea</taxon>
        <taxon>Portunidae</taxon>
        <taxon>Portuninae</taxon>
        <taxon>Portunus</taxon>
    </lineage>
</organism>
<gene>
    <name evidence="1" type="ORF">E2C01_026304</name>
</gene>
<evidence type="ECO:0000313" key="2">
    <source>
        <dbReference type="Proteomes" id="UP000324222"/>
    </source>
</evidence>
<name>A0A5B7EIE6_PORTR</name>
<keyword evidence="2" id="KW-1185">Reference proteome</keyword>
<comment type="caution">
    <text evidence="1">The sequence shown here is derived from an EMBL/GenBank/DDBJ whole genome shotgun (WGS) entry which is preliminary data.</text>
</comment>
<proteinExistence type="predicted"/>
<sequence>MGPDGVSGCKRSIVRTSLGNVYKLIKGRESIQRRKDKKIMCMKFTKFLLKNSRRTGEQRWTDGHCIYLYIKKVFDKIRHSRLLWKLENIGGLRGIMSDWIRDYLKDMQRD</sequence>
<protein>
    <recommendedName>
        <fullName evidence="3">Reverse transcriptase domain-containing protein</fullName>
    </recommendedName>
</protein>
<evidence type="ECO:0000313" key="1">
    <source>
        <dbReference type="EMBL" id="MPC32966.1"/>
    </source>
</evidence>
<dbReference type="Proteomes" id="UP000324222">
    <property type="component" value="Unassembled WGS sequence"/>
</dbReference>
<evidence type="ECO:0008006" key="3">
    <source>
        <dbReference type="Google" id="ProtNLM"/>
    </source>
</evidence>
<dbReference type="AlphaFoldDB" id="A0A5B7EIE6"/>
<reference evidence="1 2" key="1">
    <citation type="submission" date="2019-05" db="EMBL/GenBank/DDBJ databases">
        <title>Another draft genome of Portunus trituberculatus and its Hox gene families provides insights of decapod evolution.</title>
        <authorList>
            <person name="Jeong J.-H."/>
            <person name="Song I."/>
            <person name="Kim S."/>
            <person name="Choi T."/>
            <person name="Kim D."/>
            <person name="Ryu S."/>
            <person name="Kim W."/>
        </authorList>
    </citation>
    <scope>NUCLEOTIDE SEQUENCE [LARGE SCALE GENOMIC DNA]</scope>
    <source>
        <tissue evidence="1">Muscle</tissue>
    </source>
</reference>
<accession>A0A5B7EIE6</accession>
<dbReference type="EMBL" id="VSRR010002732">
    <property type="protein sequence ID" value="MPC32966.1"/>
    <property type="molecule type" value="Genomic_DNA"/>
</dbReference>